<accession>A0A164NCT1</accession>
<name>A0A164NCT1_9AGAM</name>
<feature type="region of interest" description="Disordered" evidence="1">
    <location>
        <begin position="24"/>
        <end position="99"/>
    </location>
</feature>
<keyword evidence="3" id="KW-1185">Reference proteome</keyword>
<feature type="compositionally biased region" description="Basic residues" evidence="1">
    <location>
        <begin position="330"/>
        <end position="340"/>
    </location>
</feature>
<sequence>MAPKGSKAFKDSWIADGSTTLMATSADAKKEVNEGLKGKKKKKTAENKSSDKKAKSKAKQDSKAQKKRKRQVVTSDSGTDSDQEMKTKTKTKTDPPSSMTRIKGILVIPKGPPEEHGSALTCHQSDIKDYEEHGLYITSDRKGQPLAFSRNWVEKRMLDWVAECLDPKVIAEIAFQMKERAKKKGSSNAKASLETAPFIPAFRKYNSIELATAIGSWDGKGVHAGLPKGHTGNGIVTVVTAVPLPPDRYRVWTRPVVVVENAAPRMSTIAQLQGLDEAAGTEADEGSSEHGRDLEAEPESPATEPLFLKDEEDHGSNSSHRSPSPEQQPTRRRRLTKRNRTTSPVPSVAAATPTRAGRSVTPGPTETDEPATPKKAAYKPPNFLLAGQVLTDPFA</sequence>
<dbReference type="Proteomes" id="UP000076722">
    <property type="component" value="Unassembled WGS sequence"/>
</dbReference>
<evidence type="ECO:0000313" key="3">
    <source>
        <dbReference type="Proteomes" id="UP000076722"/>
    </source>
</evidence>
<dbReference type="EMBL" id="KV419447">
    <property type="protein sequence ID" value="KZS87586.1"/>
    <property type="molecule type" value="Genomic_DNA"/>
</dbReference>
<feature type="compositionally biased region" description="Basic and acidic residues" evidence="1">
    <location>
        <begin position="27"/>
        <end position="37"/>
    </location>
</feature>
<feature type="compositionally biased region" description="Polar residues" evidence="1">
    <location>
        <begin position="316"/>
        <end position="328"/>
    </location>
</feature>
<reference evidence="2 3" key="1">
    <citation type="journal article" date="2016" name="Mol. Biol. Evol.">
        <title>Comparative Genomics of Early-Diverging Mushroom-Forming Fungi Provides Insights into the Origins of Lignocellulose Decay Capabilities.</title>
        <authorList>
            <person name="Nagy L.G."/>
            <person name="Riley R."/>
            <person name="Tritt A."/>
            <person name="Adam C."/>
            <person name="Daum C."/>
            <person name="Floudas D."/>
            <person name="Sun H."/>
            <person name="Yadav J.S."/>
            <person name="Pangilinan J."/>
            <person name="Larsson K.H."/>
            <person name="Matsuura K."/>
            <person name="Barry K."/>
            <person name="Labutti K."/>
            <person name="Kuo R."/>
            <person name="Ohm R.A."/>
            <person name="Bhattacharya S.S."/>
            <person name="Shirouzu T."/>
            <person name="Yoshinaga Y."/>
            <person name="Martin F.M."/>
            <person name="Grigoriev I.V."/>
            <person name="Hibbett D.S."/>
        </authorList>
    </citation>
    <scope>NUCLEOTIDE SEQUENCE [LARGE SCALE GENOMIC DNA]</scope>
    <source>
        <strain evidence="2 3">HHB9708</strain>
    </source>
</reference>
<proteinExistence type="predicted"/>
<gene>
    <name evidence="2" type="ORF">SISNIDRAFT_490936</name>
</gene>
<organism evidence="2 3">
    <name type="scientific">Sistotremastrum niveocremeum HHB9708</name>
    <dbReference type="NCBI Taxonomy" id="1314777"/>
    <lineage>
        <taxon>Eukaryota</taxon>
        <taxon>Fungi</taxon>
        <taxon>Dikarya</taxon>
        <taxon>Basidiomycota</taxon>
        <taxon>Agaricomycotina</taxon>
        <taxon>Agaricomycetes</taxon>
        <taxon>Sistotremastrales</taxon>
        <taxon>Sistotremastraceae</taxon>
        <taxon>Sertulicium</taxon>
        <taxon>Sertulicium niveocremeum</taxon>
    </lineage>
</organism>
<feature type="region of interest" description="Disordered" evidence="1">
    <location>
        <begin position="276"/>
        <end position="380"/>
    </location>
</feature>
<feature type="compositionally biased region" description="Basic and acidic residues" evidence="1">
    <location>
        <begin position="83"/>
        <end position="93"/>
    </location>
</feature>
<feature type="compositionally biased region" description="Basic and acidic residues" evidence="1">
    <location>
        <begin position="44"/>
        <end position="64"/>
    </location>
</feature>
<dbReference type="AlphaFoldDB" id="A0A164NCT1"/>
<protein>
    <submittedName>
        <fullName evidence="2">Uncharacterized protein</fullName>
    </submittedName>
</protein>
<evidence type="ECO:0000256" key="1">
    <source>
        <dbReference type="SAM" id="MobiDB-lite"/>
    </source>
</evidence>
<evidence type="ECO:0000313" key="2">
    <source>
        <dbReference type="EMBL" id="KZS87586.1"/>
    </source>
</evidence>